<dbReference type="EMBL" id="ML121691">
    <property type="protein sequence ID" value="RPB18125.1"/>
    <property type="molecule type" value="Genomic_DNA"/>
</dbReference>
<protein>
    <recommendedName>
        <fullName evidence="2">DUF6532 domain-containing protein</fullName>
    </recommendedName>
</protein>
<evidence type="ECO:0000256" key="1">
    <source>
        <dbReference type="SAM" id="MobiDB-lite"/>
    </source>
</evidence>
<dbReference type="InterPro" id="IPR045341">
    <property type="entry name" value="DUF6532"/>
</dbReference>
<name>A0A3N4LJM5_9PEZI</name>
<gene>
    <name evidence="3" type="ORF">L211DRAFT_854434</name>
</gene>
<accession>A0A3N4LJM5</accession>
<dbReference type="Proteomes" id="UP000267821">
    <property type="component" value="Unassembled WGS sequence"/>
</dbReference>
<proteinExistence type="predicted"/>
<dbReference type="InParanoid" id="A0A3N4LJM5"/>
<feature type="region of interest" description="Disordered" evidence="1">
    <location>
        <begin position="1"/>
        <end position="32"/>
    </location>
</feature>
<sequence length="330" mass="37869">MYRAAKLGGPTSDHKKPSAMRGRTTSDGGLTRKRRDQMNELEGNKCLQFQEPTQCLFLSALDIINLIDEAWEGAQDQEKSYLRRTKACEQVLKSIHSRNRSYIVHECHQKILRLYRLDYKSKEEVAKKVDWLLHKDRFVCREEQRERPKMRGKRVGKFFDNINHVFICLVAAAMQHCLKELKTGEATEAIEFKYEMAAATFHCLQNTWGLYDEKVRTLILANIKADLRTRIGGFDKKAEMEASDPCAVVEGESYISELQNELKNTMLAQNLVGSDALSEETRNQGNTVVKEAIEKIDADVRDDQWEGSPTDVDEPVEVDNGDWQESQVAY</sequence>
<dbReference type="OrthoDB" id="5455824at2759"/>
<organism evidence="3 4">
    <name type="scientific">Terfezia boudieri ATCC MYA-4762</name>
    <dbReference type="NCBI Taxonomy" id="1051890"/>
    <lineage>
        <taxon>Eukaryota</taxon>
        <taxon>Fungi</taxon>
        <taxon>Dikarya</taxon>
        <taxon>Ascomycota</taxon>
        <taxon>Pezizomycotina</taxon>
        <taxon>Pezizomycetes</taxon>
        <taxon>Pezizales</taxon>
        <taxon>Pezizaceae</taxon>
        <taxon>Terfezia</taxon>
    </lineage>
</organism>
<dbReference type="Pfam" id="PF20149">
    <property type="entry name" value="DUF6532"/>
    <property type="match status" value="1"/>
</dbReference>
<evidence type="ECO:0000313" key="4">
    <source>
        <dbReference type="Proteomes" id="UP000267821"/>
    </source>
</evidence>
<reference evidence="3 4" key="1">
    <citation type="journal article" date="2018" name="Nat. Ecol. Evol.">
        <title>Pezizomycetes genomes reveal the molecular basis of ectomycorrhizal truffle lifestyle.</title>
        <authorList>
            <person name="Murat C."/>
            <person name="Payen T."/>
            <person name="Noel B."/>
            <person name="Kuo A."/>
            <person name="Morin E."/>
            <person name="Chen J."/>
            <person name="Kohler A."/>
            <person name="Krizsan K."/>
            <person name="Balestrini R."/>
            <person name="Da Silva C."/>
            <person name="Montanini B."/>
            <person name="Hainaut M."/>
            <person name="Levati E."/>
            <person name="Barry K.W."/>
            <person name="Belfiori B."/>
            <person name="Cichocki N."/>
            <person name="Clum A."/>
            <person name="Dockter R.B."/>
            <person name="Fauchery L."/>
            <person name="Guy J."/>
            <person name="Iotti M."/>
            <person name="Le Tacon F."/>
            <person name="Lindquist E.A."/>
            <person name="Lipzen A."/>
            <person name="Malagnac F."/>
            <person name="Mello A."/>
            <person name="Molinier V."/>
            <person name="Miyauchi S."/>
            <person name="Poulain J."/>
            <person name="Riccioni C."/>
            <person name="Rubini A."/>
            <person name="Sitrit Y."/>
            <person name="Splivallo R."/>
            <person name="Traeger S."/>
            <person name="Wang M."/>
            <person name="Zifcakova L."/>
            <person name="Wipf D."/>
            <person name="Zambonelli A."/>
            <person name="Paolocci F."/>
            <person name="Nowrousian M."/>
            <person name="Ottonello S."/>
            <person name="Baldrian P."/>
            <person name="Spatafora J.W."/>
            <person name="Henrissat B."/>
            <person name="Nagy L.G."/>
            <person name="Aury J.M."/>
            <person name="Wincker P."/>
            <person name="Grigoriev I.V."/>
            <person name="Bonfante P."/>
            <person name="Martin F.M."/>
        </authorList>
    </citation>
    <scope>NUCLEOTIDE SEQUENCE [LARGE SCALE GENOMIC DNA]</scope>
    <source>
        <strain evidence="3 4">ATCC MYA-4762</strain>
    </source>
</reference>
<evidence type="ECO:0000259" key="2">
    <source>
        <dbReference type="Pfam" id="PF20149"/>
    </source>
</evidence>
<feature type="domain" description="DUF6532" evidence="2">
    <location>
        <begin position="53"/>
        <end position="147"/>
    </location>
</feature>
<feature type="region of interest" description="Disordered" evidence="1">
    <location>
        <begin position="299"/>
        <end position="330"/>
    </location>
</feature>
<evidence type="ECO:0000313" key="3">
    <source>
        <dbReference type="EMBL" id="RPB18125.1"/>
    </source>
</evidence>
<feature type="compositionally biased region" description="Acidic residues" evidence="1">
    <location>
        <begin position="311"/>
        <end position="322"/>
    </location>
</feature>
<dbReference type="AlphaFoldDB" id="A0A3N4LJM5"/>
<keyword evidence="4" id="KW-1185">Reference proteome</keyword>